<proteinExistence type="predicted"/>
<keyword evidence="2" id="KW-1185">Reference proteome</keyword>
<accession>A0A2P5EFM4</accession>
<dbReference type="AlphaFoldDB" id="A0A2P5EFM4"/>
<protein>
    <submittedName>
        <fullName evidence="1">Uncharacterized protein</fullName>
    </submittedName>
</protein>
<dbReference type="Proteomes" id="UP000237000">
    <property type="component" value="Unassembled WGS sequence"/>
</dbReference>
<dbReference type="OrthoDB" id="10366491at2759"/>
<organism evidence="1 2">
    <name type="scientific">Trema orientale</name>
    <name type="common">Charcoal tree</name>
    <name type="synonym">Celtis orientalis</name>
    <dbReference type="NCBI Taxonomy" id="63057"/>
    <lineage>
        <taxon>Eukaryota</taxon>
        <taxon>Viridiplantae</taxon>
        <taxon>Streptophyta</taxon>
        <taxon>Embryophyta</taxon>
        <taxon>Tracheophyta</taxon>
        <taxon>Spermatophyta</taxon>
        <taxon>Magnoliopsida</taxon>
        <taxon>eudicotyledons</taxon>
        <taxon>Gunneridae</taxon>
        <taxon>Pentapetalae</taxon>
        <taxon>rosids</taxon>
        <taxon>fabids</taxon>
        <taxon>Rosales</taxon>
        <taxon>Cannabaceae</taxon>
        <taxon>Trema</taxon>
    </lineage>
</organism>
<dbReference type="InParanoid" id="A0A2P5EFM4"/>
<reference evidence="2" key="1">
    <citation type="submission" date="2016-06" db="EMBL/GenBank/DDBJ databases">
        <title>Parallel loss of symbiosis genes in relatives of nitrogen-fixing non-legume Parasponia.</title>
        <authorList>
            <person name="Van Velzen R."/>
            <person name="Holmer R."/>
            <person name="Bu F."/>
            <person name="Rutten L."/>
            <person name="Van Zeijl A."/>
            <person name="Liu W."/>
            <person name="Santuari L."/>
            <person name="Cao Q."/>
            <person name="Sharma T."/>
            <person name="Shen D."/>
            <person name="Roswanjaya Y."/>
            <person name="Wardhani T."/>
            <person name="Kalhor M.S."/>
            <person name="Jansen J."/>
            <person name="Van den Hoogen J."/>
            <person name="Gungor B."/>
            <person name="Hartog M."/>
            <person name="Hontelez J."/>
            <person name="Verver J."/>
            <person name="Yang W.-C."/>
            <person name="Schijlen E."/>
            <person name="Repin R."/>
            <person name="Schilthuizen M."/>
            <person name="Schranz E."/>
            <person name="Heidstra R."/>
            <person name="Miyata K."/>
            <person name="Fedorova E."/>
            <person name="Kohlen W."/>
            <person name="Bisseling T."/>
            <person name="Smit S."/>
            <person name="Geurts R."/>
        </authorList>
    </citation>
    <scope>NUCLEOTIDE SEQUENCE [LARGE SCALE GENOMIC DNA]</scope>
    <source>
        <strain evidence="2">cv. RG33-2</strain>
    </source>
</reference>
<evidence type="ECO:0000313" key="2">
    <source>
        <dbReference type="Proteomes" id="UP000237000"/>
    </source>
</evidence>
<name>A0A2P5EFM4_TREOI</name>
<gene>
    <name evidence="1" type="ORF">TorRG33x02_198090</name>
</gene>
<comment type="caution">
    <text evidence="1">The sequence shown here is derived from an EMBL/GenBank/DDBJ whole genome shotgun (WGS) entry which is preliminary data.</text>
</comment>
<evidence type="ECO:0000313" key="1">
    <source>
        <dbReference type="EMBL" id="PON84349.1"/>
    </source>
</evidence>
<dbReference type="EMBL" id="JXTC01000163">
    <property type="protein sequence ID" value="PON84349.1"/>
    <property type="molecule type" value="Genomic_DNA"/>
</dbReference>
<sequence>MKEEVSNSSTHYIIEDHIAIDKKDHSRFFDDCFNEVIEDGTLECSRLVLNDHLEEFDIEDKFDILELLSQEMNDIMIENSEVKLDNEKLEEMEDLKHMYALQGNETSTEVAIPEEAEIFIEKFNDVFPTELLDKLPPLQVIQYQIIVYNQMPDKLFSGLQSSKGPTSYSSLIHLQ</sequence>